<dbReference type="SUPFAM" id="SSF51206">
    <property type="entry name" value="cAMP-binding domain-like"/>
    <property type="match status" value="1"/>
</dbReference>
<evidence type="ECO:0000259" key="1">
    <source>
        <dbReference type="PROSITE" id="PS50042"/>
    </source>
</evidence>
<gene>
    <name evidence="2" type="ORF">ACFFGG_02455</name>
</gene>
<dbReference type="SMART" id="SM00100">
    <property type="entry name" value="cNMP"/>
    <property type="match status" value="1"/>
</dbReference>
<name>A0ABV6PNK0_9BURK</name>
<dbReference type="InterPro" id="IPR050397">
    <property type="entry name" value="Env_Response_Regulators"/>
</dbReference>
<keyword evidence="3" id="KW-1185">Reference proteome</keyword>
<dbReference type="RefSeq" id="WP_377479399.1">
    <property type="nucleotide sequence ID" value="NZ_JBHLTN010000005.1"/>
</dbReference>
<dbReference type="PANTHER" id="PTHR24567">
    <property type="entry name" value="CRP FAMILY TRANSCRIPTIONAL REGULATORY PROTEIN"/>
    <property type="match status" value="1"/>
</dbReference>
<dbReference type="InterPro" id="IPR018490">
    <property type="entry name" value="cNMP-bd_dom_sf"/>
</dbReference>
<dbReference type="PROSITE" id="PS50042">
    <property type="entry name" value="CNMP_BINDING_3"/>
    <property type="match status" value="1"/>
</dbReference>
<dbReference type="InterPro" id="IPR014710">
    <property type="entry name" value="RmlC-like_jellyroll"/>
</dbReference>
<dbReference type="Pfam" id="PF00027">
    <property type="entry name" value="cNMP_binding"/>
    <property type="match status" value="1"/>
</dbReference>
<dbReference type="PANTHER" id="PTHR24567:SF68">
    <property type="entry name" value="DNA-BINDING TRANSCRIPTIONAL DUAL REGULATOR CRP"/>
    <property type="match status" value="1"/>
</dbReference>
<proteinExistence type="predicted"/>
<reference evidence="2 3" key="1">
    <citation type="submission" date="2024-09" db="EMBL/GenBank/DDBJ databases">
        <authorList>
            <person name="Sun Q."/>
            <person name="Mori K."/>
        </authorList>
    </citation>
    <scope>NUCLEOTIDE SEQUENCE [LARGE SCALE GENOMIC DNA]</scope>
    <source>
        <strain evidence="2 3">NCAIM B.02336</strain>
    </source>
</reference>
<dbReference type="InterPro" id="IPR000595">
    <property type="entry name" value="cNMP-bd_dom"/>
</dbReference>
<evidence type="ECO:0000313" key="2">
    <source>
        <dbReference type="EMBL" id="MFC0591409.1"/>
    </source>
</evidence>
<dbReference type="Gene3D" id="2.60.120.10">
    <property type="entry name" value="Jelly Rolls"/>
    <property type="match status" value="1"/>
</dbReference>
<dbReference type="CDD" id="cd00038">
    <property type="entry name" value="CAP_ED"/>
    <property type="match status" value="1"/>
</dbReference>
<comment type="caution">
    <text evidence="2">The sequence shown here is derived from an EMBL/GenBank/DDBJ whole genome shotgun (WGS) entry which is preliminary data.</text>
</comment>
<feature type="domain" description="Cyclic nucleotide-binding" evidence="1">
    <location>
        <begin position="25"/>
        <end position="146"/>
    </location>
</feature>
<evidence type="ECO:0000313" key="3">
    <source>
        <dbReference type="Proteomes" id="UP001589834"/>
    </source>
</evidence>
<protein>
    <submittedName>
        <fullName evidence="2">Crp/Fnr family transcriptional regulator</fullName>
    </submittedName>
</protein>
<dbReference type="Proteomes" id="UP001589834">
    <property type="component" value="Unassembled WGS sequence"/>
</dbReference>
<organism evidence="2 3">
    <name type="scientific">Ottowia pentelensis</name>
    <dbReference type="NCBI Taxonomy" id="511108"/>
    <lineage>
        <taxon>Bacteria</taxon>
        <taxon>Pseudomonadati</taxon>
        <taxon>Pseudomonadota</taxon>
        <taxon>Betaproteobacteria</taxon>
        <taxon>Burkholderiales</taxon>
        <taxon>Comamonadaceae</taxon>
        <taxon>Ottowia</taxon>
    </lineage>
</organism>
<sequence>MLARKPRDDRGVQEHAASLLVTQGALVALSQADALAVVGYMRPHRLSAGTVLMRQGEHGGDESMALILSGDVTVESVSATEELVVSVLGPGSLIGELGLVDQTARSATCTAASDLALAVLKREAFEQLMAEQPGVATRLLLAISQRVAGHLRETNRKLLTLARVNKALQQELGAAHAVNRRLLQQLDQAAPPAAEPRP</sequence>
<accession>A0ABV6PNK0</accession>
<dbReference type="EMBL" id="JBHLTN010000005">
    <property type="protein sequence ID" value="MFC0591409.1"/>
    <property type="molecule type" value="Genomic_DNA"/>
</dbReference>